<dbReference type="NCBIfam" id="TIGR01362">
    <property type="entry name" value="KDO8P_synth"/>
    <property type="match status" value="1"/>
</dbReference>
<evidence type="ECO:0000256" key="3">
    <source>
        <dbReference type="ARBA" id="ARBA00012693"/>
    </source>
</evidence>
<gene>
    <name evidence="9" type="ORF">Fadolivirus_1_948</name>
</gene>
<keyword evidence="4" id="KW-0963">Cytoplasm</keyword>
<dbReference type="GO" id="GO:0008757">
    <property type="term" value="F:S-adenosylmethionine-dependent methyltransferase activity"/>
    <property type="evidence" value="ECO:0007669"/>
    <property type="project" value="InterPro"/>
</dbReference>
<dbReference type="Gene3D" id="3.20.20.70">
    <property type="entry name" value="Aldolase class I"/>
    <property type="match status" value="1"/>
</dbReference>
<dbReference type="EMBL" id="MT418680">
    <property type="protein sequence ID" value="QKF94406.1"/>
    <property type="molecule type" value="Genomic_DNA"/>
</dbReference>
<evidence type="ECO:0000259" key="8">
    <source>
        <dbReference type="Pfam" id="PF08241"/>
    </source>
</evidence>
<feature type="domain" description="DAHP synthetase I/KDSA" evidence="7">
    <location>
        <begin position="9"/>
        <end position="257"/>
    </location>
</feature>
<dbReference type="InterPro" id="IPR013785">
    <property type="entry name" value="Aldolase_TIM"/>
</dbReference>
<keyword evidence="10" id="KW-1185">Reference proteome</keyword>
<reference evidence="9 10" key="1">
    <citation type="submission" date="2020-04" db="EMBL/GenBank/DDBJ databases">
        <title>Advantages and limits of metagenomic assembly and binning of a giant virus.</title>
        <authorList>
            <person name="Schulz F."/>
            <person name="Andreani J."/>
            <person name="Francis R."/>
            <person name="Boudjemaa H."/>
            <person name="Bou Khalil J.Y."/>
            <person name="Lee J."/>
            <person name="La Scola B."/>
            <person name="Woyke T."/>
        </authorList>
    </citation>
    <scope>NUCLEOTIDE SEQUENCE [LARGE SCALE GENOMIC DNA]</scope>
    <source>
        <strain evidence="9 10">FV1/VV64</strain>
    </source>
</reference>
<evidence type="ECO:0000256" key="5">
    <source>
        <dbReference type="ARBA" id="ARBA00022679"/>
    </source>
</evidence>
<dbReference type="CDD" id="cd02440">
    <property type="entry name" value="AdoMet_MTases"/>
    <property type="match status" value="1"/>
</dbReference>
<dbReference type="Proteomes" id="UP001162001">
    <property type="component" value="Segment"/>
</dbReference>
<dbReference type="SUPFAM" id="SSF51569">
    <property type="entry name" value="Aldolase"/>
    <property type="match status" value="1"/>
</dbReference>
<dbReference type="InterPro" id="IPR029063">
    <property type="entry name" value="SAM-dependent_MTases_sf"/>
</dbReference>
<keyword evidence="5" id="KW-0808">Transferase</keyword>
<dbReference type="InterPro" id="IPR006218">
    <property type="entry name" value="DAHP1/KDSA"/>
</dbReference>
<evidence type="ECO:0000259" key="7">
    <source>
        <dbReference type="Pfam" id="PF00793"/>
    </source>
</evidence>
<protein>
    <recommendedName>
        <fullName evidence="3">3-deoxy-8-phosphooctulonate synthase</fullName>
        <ecNumber evidence="3">2.5.1.55</ecNumber>
    </recommendedName>
</protein>
<evidence type="ECO:0000313" key="9">
    <source>
        <dbReference type="EMBL" id="QKF94406.1"/>
    </source>
</evidence>
<dbReference type="Gene3D" id="3.40.50.150">
    <property type="entry name" value="Vaccinia Virus protein VP39"/>
    <property type="match status" value="1"/>
</dbReference>
<proteinExistence type="inferred from homology"/>
<comment type="catalytic activity">
    <reaction evidence="6">
        <text>D-arabinose 5-phosphate + phosphoenolpyruvate + H2O = 3-deoxy-alpha-D-manno-2-octulosonate-8-phosphate + phosphate</text>
        <dbReference type="Rhea" id="RHEA:14053"/>
        <dbReference type="ChEBI" id="CHEBI:15377"/>
        <dbReference type="ChEBI" id="CHEBI:43474"/>
        <dbReference type="ChEBI" id="CHEBI:57693"/>
        <dbReference type="ChEBI" id="CHEBI:58702"/>
        <dbReference type="ChEBI" id="CHEBI:85985"/>
        <dbReference type="EC" id="2.5.1.55"/>
    </reaction>
</comment>
<dbReference type="GO" id="GO:0008676">
    <property type="term" value="F:3-deoxy-8-phosphooctulonate synthase activity"/>
    <property type="evidence" value="ECO:0007669"/>
    <property type="project" value="UniProtKB-EC"/>
</dbReference>
<dbReference type="Pfam" id="PF00793">
    <property type="entry name" value="DAHP_synth_1"/>
    <property type="match status" value="1"/>
</dbReference>
<dbReference type="Pfam" id="PF08241">
    <property type="entry name" value="Methyltransf_11"/>
    <property type="match status" value="1"/>
</dbReference>
<dbReference type="SUPFAM" id="SSF53335">
    <property type="entry name" value="S-adenosyl-L-methionine-dependent methyltransferases"/>
    <property type="match status" value="1"/>
</dbReference>
<dbReference type="InterPro" id="IPR006269">
    <property type="entry name" value="KDO8P_synthase"/>
</dbReference>
<organism evidence="9 10">
    <name type="scientific">Fadolivirus FV1/VV64</name>
    <dbReference type="NCBI Taxonomy" id="3070911"/>
    <lineage>
        <taxon>Viruses</taxon>
        <taxon>Varidnaviria</taxon>
        <taxon>Bamfordvirae</taxon>
        <taxon>Nucleocytoviricota</taxon>
        <taxon>Megaviricetes</taxon>
        <taxon>Imitervirales</taxon>
        <taxon>Mimiviridae</taxon>
        <taxon>Klosneuvirinae</taxon>
        <taxon>Fadolivirus</taxon>
        <taxon>Fadolivirus algeromassiliense</taxon>
    </lineage>
</organism>
<name>A0A7D3QWD4_9VIRU</name>
<sequence>MNYEYLKNNFFMMIGPNVIESEEHCLFMAKEIKKIMDLYNIPFYFKTSFDKANRTSLKSYRGVSMEEGIKILKKVKDLTGVKIITDIHESWQAKPVAEVADILQIPAFLCRQTDLLVAAAKTGKIIHIKKGQFCSADVMHKSTEKVIEAGNNQVILCERGNMFGYQDLVVDPRNLIWLRSNKNLVSMDITHCLQQPAQKMADGTVRAGGLREMIPYMGRMAVALGVNGIFMEVHDRPDESLCDAPTQWPLDRLEWLLQYMLGINNNYLIDYKSSTTNTKAVLGTIEQDVSGFNGNFNKENVRGERILDMFLKENFSTVLDIGAGEMIHSKIMIENGKVVDTCDYGNSVYYGKKDNEVAIRKNYVGDFNDVEFDEQYDAIWCSHILEHQPNPNIFLKKVHKLLKDGGILGIVVPPRKPFIVGGHVSVWNAGLVLYHLVLAGFNCRKYCKILQYDYNIGIIIKKDTITNYPEDMSNDKGDIELLSDFFPFDVKHNFNGDIMEFNWH</sequence>
<comment type="similarity">
    <text evidence="2">Belongs to the KdsA family.</text>
</comment>
<dbReference type="InterPro" id="IPR013216">
    <property type="entry name" value="Methyltransf_11"/>
</dbReference>
<evidence type="ECO:0000313" key="10">
    <source>
        <dbReference type="Proteomes" id="UP001162001"/>
    </source>
</evidence>
<evidence type="ECO:0000256" key="4">
    <source>
        <dbReference type="ARBA" id="ARBA00022490"/>
    </source>
</evidence>
<dbReference type="PANTHER" id="PTHR21057">
    <property type="entry name" value="PHOSPHO-2-DEHYDRO-3-DEOXYHEPTONATE ALDOLASE"/>
    <property type="match status" value="1"/>
</dbReference>
<dbReference type="EC" id="2.5.1.55" evidence="3"/>
<evidence type="ECO:0000256" key="6">
    <source>
        <dbReference type="ARBA" id="ARBA00049112"/>
    </source>
</evidence>
<feature type="domain" description="Methyltransferase type 11" evidence="8">
    <location>
        <begin position="319"/>
        <end position="408"/>
    </location>
</feature>
<accession>A0A7D3QWD4</accession>
<comment type="subcellular location">
    <subcellularLocation>
        <location evidence="1">Cytoplasm</location>
    </subcellularLocation>
</comment>
<dbReference type="NCBIfam" id="NF003543">
    <property type="entry name" value="PRK05198.1"/>
    <property type="match status" value="1"/>
</dbReference>
<evidence type="ECO:0000256" key="1">
    <source>
        <dbReference type="ARBA" id="ARBA00004496"/>
    </source>
</evidence>
<evidence type="ECO:0000256" key="2">
    <source>
        <dbReference type="ARBA" id="ARBA00010499"/>
    </source>
</evidence>